<dbReference type="SUPFAM" id="SSF54373">
    <property type="entry name" value="FAD-linked reductases, C-terminal domain"/>
    <property type="match status" value="1"/>
</dbReference>
<dbReference type="Pfam" id="PF00732">
    <property type="entry name" value="GMC_oxred_N"/>
    <property type="match status" value="1"/>
</dbReference>
<dbReference type="PIRSF" id="PIRSF000137">
    <property type="entry name" value="Alcohol_oxidase"/>
    <property type="match status" value="1"/>
</dbReference>
<evidence type="ECO:0000313" key="10">
    <source>
        <dbReference type="EMBL" id="KAJ5738496.1"/>
    </source>
</evidence>
<keyword evidence="5" id="KW-0134">Cell wall</keyword>
<dbReference type="Pfam" id="PF05199">
    <property type="entry name" value="GMC_oxred_C"/>
    <property type="match status" value="1"/>
</dbReference>
<comment type="cofactor">
    <cofactor evidence="6">
        <name>FAD</name>
        <dbReference type="ChEBI" id="CHEBI:57692"/>
    </cofactor>
</comment>
<feature type="domain" description="Glucose-methanol-choline oxidoreductase N-terminal" evidence="8">
    <location>
        <begin position="86"/>
        <end position="109"/>
    </location>
</feature>
<evidence type="ECO:0000256" key="3">
    <source>
        <dbReference type="ARBA" id="ARBA00010790"/>
    </source>
</evidence>
<evidence type="ECO:0000256" key="6">
    <source>
        <dbReference type="PIRSR" id="PIRSR000137-2"/>
    </source>
</evidence>
<evidence type="ECO:0000256" key="7">
    <source>
        <dbReference type="RuleBase" id="RU003968"/>
    </source>
</evidence>
<proteinExistence type="inferred from homology"/>
<dbReference type="InterPro" id="IPR012132">
    <property type="entry name" value="GMC_OxRdtase"/>
</dbReference>
<evidence type="ECO:0000313" key="11">
    <source>
        <dbReference type="Proteomes" id="UP001215712"/>
    </source>
</evidence>
<keyword evidence="7" id="KW-0285">Flavoprotein</keyword>
<accession>A0AAD6N0J3</accession>
<dbReference type="InterPro" id="IPR000172">
    <property type="entry name" value="GMC_OxRdtase_N"/>
</dbReference>
<dbReference type="EMBL" id="JAQJAN010000002">
    <property type="protein sequence ID" value="KAJ5738496.1"/>
    <property type="molecule type" value="Genomic_DNA"/>
</dbReference>
<feature type="domain" description="Glucose-methanol-choline oxidoreductase N-terminal" evidence="9">
    <location>
        <begin position="268"/>
        <end position="282"/>
    </location>
</feature>
<protein>
    <recommendedName>
        <fullName evidence="8 9">Glucose-methanol-choline oxidoreductase N-terminal domain-containing protein</fullName>
    </recommendedName>
</protein>
<comment type="subcellular location">
    <subcellularLocation>
        <location evidence="2">Cytoplasm</location>
    </subcellularLocation>
    <subcellularLocation>
        <location evidence="1">Secreted</location>
        <location evidence="1">Cell wall</location>
    </subcellularLocation>
</comment>
<organism evidence="10 11">
    <name type="scientific">Penicillium malachiteum</name>
    <dbReference type="NCBI Taxonomy" id="1324776"/>
    <lineage>
        <taxon>Eukaryota</taxon>
        <taxon>Fungi</taxon>
        <taxon>Dikarya</taxon>
        <taxon>Ascomycota</taxon>
        <taxon>Pezizomycotina</taxon>
        <taxon>Eurotiomycetes</taxon>
        <taxon>Eurotiomycetidae</taxon>
        <taxon>Eurotiales</taxon>
        <taxon>Aspergillaceae</taxon>
        <taxon>Penicillium</taxon>
    </lineage>
</organism>
<evidence type="ECO:0000259" key="8">
    <source>
        <dbReference type="PROSITE" id="PS00623"/>
    </source>
</evidence>
<evidence type="ECO:0000256" key="2">
    <source>
        <dbReference type="ARBA" id="ARBA00004496"/>
    </source>
</evidence>
<comment type="caution">
    <text evidence="10">The sequence shown here is derived from an EMBL/GenBank/DDBJ whole genome shotgun (WGS) entry which is preliminary data.</text>
</comment>
<dbReference type="GO" id="GO:0050660">
    <property type="term" value="F:flavin adenine dinucleotide binding"/>
    <property type="evidence" value="ECO:0007669"/>
    <property type="project" value="InterPro"/>
</dbReference>
<evidence type="ECO:0000256" key="1">
    <source>
        <dbReference type="ARBA" id="ARBA00004191"/>
    </source>
</evidence>
<gene>
    <name evidence="10" type="ORF">N7493_001651</name>
</gene>
<name>A0AAD6N0J3_9EURO</name>
<dbReference type="Gene3D" id="3.30.560.10">
    <property type="entry name" value="Glucose Oxidase, domain 3"/>
    <property type="match status" value="1"/>
</dbReference>
<dbReference type="InterPro" id="IPR007867">
    <property type="entry name" value="GMC_OxRtase_C"/>
</dbReference>
<dbReference type="PANTHER" id="PTHR11552">
    <property type="entry name" value="GLUCOSE-METHANOL-CHOLINE GMC OXIDOREDUCTASE"/>
    <property type="match status" value="1"/>
</dbReference>
<comment type="similarity">
    <text evidence="3 7">Belongs to the GMC oxidoreductase family.</text>
</comment>
<dbReference type="PROSITE" id="PS00624">
    <property type="entry name" value="GMC_OXRED_2"/>
    <property type="match status" value="1"/>
</dbReference>
<reference evidence="10" key="2">
    <citation type="submission" date="2023-01" db="EMBL/GenBank/DDBJ databases">
        <authorList>
            <person name="Petersen C."/>
        </authorList>
    </citation>
    <scope>NUCLEOTIDE SEQUENCE</scope>
    <source>
        <strain evidence="10">IBT 17514</strain>
    </source>
</reference>
<keyword evidence="11" id="KW-1185">Reference proteome</keyword>
<evidence type="ECO:0000256" key="5">
    <source>
        <dbReference type="ARBA" id="ARBA00022512"/>
    </source>
</evidence>
<evidence type="ECO:0000256" key="4">
    <source>
        <dbReference type="ARBA" id="ARBA00022490"/>
    </source>
</evidence>
<keyword evidence="5" id="KW-0964">Secreted</keyword>
<dbReference type="Proteomes" id="UP001215712">
    <property type="component" value="Unassembled WGS sequence"/>
</dbReference>
<dbReference type="SUPFAM" id="SSF51905">
    <property type="entry name" value="FAD/NAD(P)-binding domain"/>
    <property type="match status" value="1"/>
</dbReference>
<dbReference type="GO" id="GO:0016614">
    <property type="term" value="F:oxidoreductase activity, acting on CH-OH group of donors"/>
    <property type="evidence" value="ECO:0007669"/>
    <property type="project" value="InterPro"/>
</dbReference>
<feature type="binding site" evidence="6">
    <location>
        <position position="228"/>
    </location>
    <ligand>
        <name>FAD</name>
        <dbReference type="ChEBI" id="CHEBI:57692"/>
    </ligand>
</feature>
<reference evidence="10" key="1">
    <citation type="journal article" date="2023" name="IMA Fungus">
        <title>Comparative genomic study of the Penicillium genus elucidates a diverse pangenome and 15 lateral gene transfer events.</title>
        <authorList>
            <person name="Petersen C."/>
            <person name="Sorensen T."/>
            <person name="Nielsen M.R."/>
            <person name="Sondergaard T.E."/>
            <person name="Sorensen J.L."/>
            <person name="Fitzpatrick D.A."/>
            <person name="Frisvad J.C."/>
            <person name="Nielsen K.L."/>
        </authorList>
    </citation>
    <scope>NUCLEOTIDE SEQUENCE</scope>
    <source>
        <strain evidence="10">IBT 17514</strain>
    </source>
</reference>
<keyword evidence="4" id="KW-0963">Cytoplasm</keyword>
<dbReference type="AlphaFoldDB" id="A0AAD6N0J3"/>
<evidence type="ECO:0000259" key="9">
    <source>
        <dbReference type="PROSITE" id="PS00624"/>
    </source>
</evidence>
<dbReference type="InterPro" id="IPR036188">
    <property type="entry name" value="FAD/NAD-bd_sf"/>
</dbReference>
<dbReference type="GO" id="GO:0005737">
    <property type="term" value="C:cytoplasm"/>
    <property type="evidence" value="ECO:0007669"/>
    <property type="project" value="UniProtKB-SubCell"/>
</dbReference>
<dbReference type="PROSITE" id="PS00623">
    <property type="entry name" value="GMC_OXRED_1"/>
    <property type="match status" value="1"/>
</dbReference>
<keyword evidence="6 7" id="KW-0274">FAD</keyword>
<dbReference type="PANTHER" id="PTHR11552:SF210">
    <property type="entry name" value="GLUCOSE-METHANOL-CHOLINE OXIDOREDUCTASE N-TERMINAL DOMAIN-CONTAINING PROTEIN-RELATED"/>
    <property type="match status" value="1"/>
</dbReference>
<sequence>MASNLPSKADYLIIGGGTAGLVVASRLSEDPSIQVVVLENGPNCTEDPRVKDPNAWPTLIGSELDWQMKTVPQAGLNGRDQDQTAGKMLGGSSALNGLAWVPPSRAGLDAWEALGNPRWNWASLLPYINKSITVTRPGETPNGNGPIQVSYPALEEGEINQPLIEAWNKALKGQGYDFTSNIVGEHQTIGTRPYTATIDPESHSRSSADNTYAQQKRSNLQIITQATVQKIVFSDSKDSRALATGVEVEFNGQIIHIHVDKDVILAAGALHTPKLLELSGIGQKDRLSKLGIPVVVDHPGVGENLQNHVWSVLPTALKVEGVPPGIKTLAFTRLGHTDREQILLKDSTTNSSNSIIESILQDPDNASACLAFSVMPGGVAIFIALASFPFSRGNTHILSSDVNAKPRLDPQFFQNDIDVEILARHVQNLQQLTHDPAFEKVLHKIEVTDLETTKKTLREASALPTHHSCGTAAMLPREAGGVVNENCRVYGTKNVRVVDASIFPLIPHGNPMATVYAVAEKAVNMMKDSDLSDD</sequence>
<dbReference type="Gene3D" id="3.50.50.60">
    <property type="entry name" value="FAD/NAD(P)-binding domain"/>
    <property type="match status" value="1"/>
</dbReference>